<feature type="transmembrane region" description="Helical" evidence="1">
    <location>
        <begin position="63"/>
        <end position="90"/>
    </location>
</feature>
<dbReference type="EMBL" id="CP001810">
    <property type="protein sequence ID" value="ADL32798.1"/>
    <property type="molecule type" value="Genomic_DNA"/>
</dbReference>
<feature type="transmembrane region" description="Helical" evidence="1">
    <location>
        <begin position="36"/>
        <end position="57"/>
    </location>
</feature>
<evidence type="ECO:0000256" key="1">
    <source>
        <dbReference type="SAM" id="Phobius"/>
    </source>
</evidence>
<evidence type="ECO:0000313" key="3">
    <source>
        <dbReference type="Proteomes" id="UP000001299"/>
    </source>
</evidence>
<proteinExistence type="predicted"/>
<keyword evidence="1" id="KW-0472">Membrane</keyword>
<evidence type="ECO:0008006" key="4">
    <source>
        <dbReference type="Google" id="ProtNLM"/>
    </source>
</evidence>
<protein>
    <recommendedName>
        <fullName evidence="4">DUF3810 domain-containing protein</fullName>
    </recommendedName>
</protein>
<feature type="transmembrane region" description="Helical" evidence="1">
    <location>
        <begin position="6"/>
        <end position="24"/>
    </location>
</feature>
<gene>
    <name evidence="2" type="ordered locus">bpr_I0046</name>
</gene>
<keyword evidence="1" id="KW-0812">Transmembrane</keyword>
<accession>E0S2H5</accession>
<dbReference type="HOGENOM" id="CLU_052630_0_0_9"/>
<dbReference type="Pfam" id="PF12725">
    <property type="entry name" value="DUF3810"/>
    <property type="match status" value="1"/>
</dbReference>
<dbReference type="STRING" id="515622.bpr_I0046"/>
<evidence type="ECO:0000313" key="2">
    <source>
        <dbReference type="EMBL" id="ADL32798.1"/>
    </source>
</evidence>
<dbReference type="Proteomes" id="UP000001299">
    <property type="component" value="Chromosome 1"/>
</dbReference>
<reference evidence="2 3" key="1">
    <citation type="journal article" date="2010" name="PLoS ONE">
        <title>The glycobiome of the rumen bacterium Butyrivibrio proteoclasticus B316(T) highlights adaptation to a polysaccharide-rich environment.</title>
        <authorList>
            <person name="Kelly W.J."/>
            <person name="Leahy S.C."/>
            <person name="Altermann E."/>
            <person name="Yeoman C.J."/>
            <person name="Dunne J.C."/>
            <person name="Kong Z."/>
            <person name="Pacheco D.M."/>
            <person name="Li D."/>
            <person name="Noel S.J."/>
            <person name="Moon C.D."/>
            <person name="Cookson A.L."/>
            <person name="Attwood G.T."/>
        </authorList>
    </citation>
    <scope>NUCLEOTIDE SEQUENCE [LARGE SCALE GENOMIC DNA]</scope>
    <source>
        <strain evidence="3">ATCC 51982 / DSM 14932 / B316</strain>
    </source>
</reference>
<dbReference type="eggNOG" id="ENOG502Z7T3">
    <property type="taxonomic scope" value="Bacteria"/>
</dbReference>
<dbReference type="AlphaFoldDB" id="E0S2H5"/>
<dbReference type="RefSeq" id="WP_013279457.1">
    <property type="nucleotide sequence ID" value="NC_014387.1"/>
</dbReference>
<name>E0S2H5_BUTPB</name>
<dbReference type="KEGG" id="bpb:bpr_I0046"/>
<keyword evidence="3" id="KW-1185">Reference proteome</keyword>
<keyword evidence="1" id="KW-1133">Transmembrane helix</keyword>
<dbReference type="InterPro" id="IPR024294">
    <property type="entry name" value="DUF3810"/>
</dbReference>
<sequence length="391" mass="44326">MKKGRSSFSLPIIIVILLCVLFNLAAWKSAAFSDFYVTYVFPVITSAYGRITSLVGFSVGEKMLVAVVLYLAVVVVFIVFHTILMAIGKLRNNNGKRYLLIRKKSDAFSNILYRVTPVLLAITTVVMSLNCFVLYHCSKLEVAGLPREDEYNLAELTELRDFIVRKCNELSKQVPHDENGNVKFEGDMAQTAIDAMQNISGDYPRLSGYYVKPKALFFSDFMCQQFMQGYYFPFSMEANYNDTMNMLNKPFTMCHELAHTHGYIYEDEANFFGFLACISSDNIVFQYSGYLGVLNYVNNDFYKAVSEKEYKSHVKISDRVKYDNQFLSQEGWQEVEKKAVIKTATVKKAADAFIDTNLKVNGVESGKVSYAHVVGLIMDYYYDNSVLASAG</sequence>
<organism evidence="2 3">
    <name type="scientific">Butyrivibrio proteoclasticus (strain ATCC 51982 / DSM 14932 / B316)</name>
    <name type="common">Clostridium proteoclasticum</name>
    <dbReference type="NCBI Taxonomy" id="515622"/>
    <lineage>
        <taxon>Bacteria</taxon>
        <taxon>Bacillati</taxon>
        <taxon>Bacillota</taxon>
        <taxon>Clostridia</taxon>
        <taxon>Lachnospirales</taxon>
        <taxon>Lachnospiraceae</taxon>
        <taxon>Butyrivibrio</taxon>
    </lineage>
</organism>
<feature type="transmembrane region" description="Helical" evidence="1">
    <location>
        <begin position="111"/>
        <end position="135"/>
    </location>
</feature>